<name>A0ABU6KJY0_9BACI</name>
<keyword evidence="1" id="KW-0175">Coiled coil</keyword>
<dbReference type="Gene3D" id="1.10.287.1060">
    <property type="entry name" value="ESAT-6-like"/>
    <property type="match status" value="1"/>
</dbReference>
<gene>
    <name evidence="2" type="ORF">QGM71_17020</name>
</gene>
<keyword evidence="3" id="KW-1185">Reference proteome</keyword>
<reference evidence="2 3" key="1">
    <citation type="journal article" date="2024" name="Int. J. Syst. Evol. Microbiol.">
        <title>Virgibacillus tibetensis sp. nov., isolated from salt lake on the Tibetan Plateau of China.</title>
        <authorList>
            <person name="Phurbu D."/>
            <person name="Liu Z.-X."/>
            <person name="Wang R."/>
            <person name="Zheng Y.-Y."/>
            <person name="Liu H.-C."/>
            <person name="Zhou Y.-G."/>
            <person name="Yu Y.-J."/>
            <person name="Li A.-H."/>
        </authorList>
    </citation>
    <scope>NUCLEOTIDE SEQUENCE [LARGE SCALE GENOMIC DNA]</scope>
    <source>
        <strain evidence="2 3">C22-A2</strain>
    </source>
</reference>
<organism evidence="2 3">
    <name type="scientific">Virgibacillus tibetensis</name>
    <dbReference type="NCBI Taxonomy" id="3042313"/>
    <lineage>
        <taxon>Bacteria</taxon>
        <taxon>Bacillati</taxon>
        <taxon>Bacillota</taxon>
        <taxon>Bacilli</taxon>
        <taxon>Bacillales</taxon>
        <taxon>Bacillaceae</taxon>
        <taxon>Virgibacillus</taxon>
    </lineage>
</organism>
<proteinExistence type="predicted"/>
<dbReference type="Pfam" id="PF16888">
    <property type="entry name" value="YwqH-like"/>
    <property type="match status" value="1"/>
</dbReference>
<dbReference type="RefSeq" id="WP_327608743.1">
    <property type="nucleotide sequence ID" value="NZ_JARZFX010000011.1"/>
</dbReference>
<protein>
    <submittedName>
        <fullName evidence="2">DUF5082 family protein</fullName>
    </submittedName>
</protein>
<evidence type="ECO:0000313" key="3">
    <source>
        <dbReference type="Proteomes" id="UP001335737"/>
    </source>
</evidence>
<dbReference type="Proteomes" id="UP001335737">
    <property type="component" value="Unassembled WGS sequence"/>
</dbReference>
<evidence type="ECO:0000256" key="1">
    <source>
        <dbReference type="SAM" id="Coils"/>
    </source>
</evidence>
<sequence length="137" mass="15572">MTAVSQLQSQKKTVLRGMADTKNNISNVEYKISRLQQASSNLATSISELETLKSSINSLIIDTGRWKGKEEDKFEENYSSYKESVKKFVASTEDAKDAIDQDIKQYEAEKATWTTGLNNLENTLESLEWKIIQAQRE</sequence>
<dbReference type="EMBL" id="JARZFX010000011">
    <property type="protein sequence ID" value="MEC5425190.1"/>
    <property type="molecule type" value="Genomic_DNA"/>
</dbReference>
<accession>A0ABU6KJY0</accession>
<dbReference type="SUPFAM" id="SSF158414">
    <property type="entry name" value="HP0062-like"/>
    <property type="match status" value="1"/>
</dbReference>
<comment type="caution">
    <text evidence="2">The sequence shown here is derived from an EMBL/GenBank/DDBJ whole genome shotgun (WGS) entry which is preliminary data.</text>
</comment>
<dbReference type="InterPro" id="IPR031681">
    <property type="entry name" value="YwqH-like"/>
</dbReference>
<feature type="coiled-coil region" evidence="1">
    <location>
        <begin position="89"/>
        <end position="137"/>
    </location>
</feature>
<dbReference type="InterPro" id="IPR029013">
    <property type="entry name" value="HP0062-like_sf"/>
</dbReference>
<evidence type="ECO:0000313" key="2">
    <source>
        <dbReference type="EMBL" id="MEC5425190.1"/>
    </source>
</evidence>